<sequence length="79" mass="8747">MNPNLTPVTSYVIDNVHHAHDEVCERTDLVEREGEIDQFSVGAPEDIAFDPPRMNVRNVEAALSVMKVDPAKVKCVASQ</sequence>
<reference evidence="2 3" key="1">
    <citation type="journal article" date="2017" name="Syst. Appl. Microbiol.">
        <title>Soybeans inoculated with root zone soils of Canadian native legumes harbour diverse and novel Bradyrhizobium spp. that possess agricultural potential.</title>
        <authorList>
            <person name="Bromfield E.S.P."/>
            <person name="Cloutier S."/>
            <person name="Tambong J.T."/>
            <person name="Tran Thi T.V."/>
        </authorList>
    </citation>
    <scope>NUCLEOTIDE SEQUENCE [LARGE SCALE GENOMIC DNA]</scope>
    <source>
        <strain evidence="2 3">323S2</strain>
    </source>
</reference>
<dbReference type="AlphaFoldDB" id="A0A7Z0Q6A6"/>
<evidence type="ECO:0000313" key="2">
    <source>
        <dbReference type="EMBL" id="UGX96376.1"/>
    </source>
</evidence>
<dbReference type="Proteomes" id="UP000564836">
    <property type="component" value="Chromosome"/>
</dbReference>
<reference evidence="1" key="2">
    <citation type="submission" date="2020-06" db="EMBL/GenBank/DDBJ databases">
        <title>Whole Genome Sequence of Bradyrhizobium sp. Strain 323S2.</title>
        <authorList>
            <person name="Bromfield E.S.P."/>
        </authorList>
    </citation>
    <scope>NUCLEOTIDE SEQUENCE [LARGE SCALE GENOMIC DNA]</scope>
    <source>
        <strain evidence="1">323S2</strain>
    </source>
</reference>
<evidence type="ECO:0000313" key="3">
    <source>
        <dbReference type="Proteomes" id="UP000564836"/>
    </source>
</evidence>
<organism evidence="1">
    <name type="scientific">Bradyrhizobium barranii subsp. barranii</name>
    <dbReference type="NCBI Taxonomy" id="2823807"/>
    <lineage>
        <taxon>Bacteria</taxon>
        <taxon>Pseudomonadati</taxon>
        <taxon>Pseudomonadota</taxon>
        <taxon>Alphaproteobacteria</taxon>
        <taxon>Hyphomicrobiales</taxon>
        <taxon>Nitrobacteraceae</taxon>
        <taxon>Bradyrhizobium</taxon>
        <taxon>Bradyrhizobium barranii</taxon>
    </lineage>
</organism>
<dbReference type="EMBL" id="JACBFH010000001">
    <property type="protein sequence ID" value="NYY87477.1"/>
    <property type="molecule type" value="Genomic_DNA"/>
</dbReference>
<protein>
    <submittedName>
        <fullName evidence="1">Uncharacterized protein</fullName>
    </submittedName>
</protein>
<reference evidence="2 3" key="3">
    <citation type="journal article" date="2022" name="Int. J. Syst. Evol. Microbiol.">
        <title>Strains of Bradyrhizobium barranii sp. nov. associated with legumes native to Canada are symbionts of soybeans and belong to different subspecies (subsp. barranii subsp. nov. and subsp. apii subsp. nov.) and symbiovars (sv. glycinearum and sv. septentrionale).</title>
        <authorList>
            <person name="Bromfield E.S.P."/>
            <person name="Cloutier S."/>
            <person name="Wasai-Hara S."/>
            <person name="Minamisawa K."/>
        </authorList>
    </citation>
    <scope>NUCLEOTIDE SEQUENCE [LARGE SCALE GENOMIC DNA]</scope>
    <source>
        <strain evidence="2 3">323S2</strain>
    </source>
</reference>
<name>A0A7Z0Q6A6_9BRAD</name>
<evidence type="ECO:0000313" key="1">
    <source>
        <dbReference type="EMBL" id="NYY87477.1"/>
    </source>
</evidence>
<dbReference type="EMBL" id="CP088280">
    <property type="protein sequence ID" value="UGX96376.1"/>
    <property type="molecule type" value="Genomic_DNA"/>
</dbReference>
<accession>A0A7Z0Q6A6</accession>
<proteinExistence type="predicted"/>
<gene>
    <name evidence="2" type="ORF">G6321_00015025</name>
    <name evidence="1" type="ORF">G6321_03245</name>
</gene>
<dbReference type="RefSeq" id="WP_166343079.1">
    <property type="nucleotide sequence ID" value="NZ_CP088280.1"/>
</dbReference>